<proteinExistence type="predicted"/>
<keyword evidence="2" id="KW-0812">Transmembrane</keyword>
<keyword evidence="2" id="KW-0472">Membrane</keyword>
<sequence>MTELPFAAPPRSTSAGTGTALSVAAASVLIVGTLSAFTAVTPPAAEALGLRTGQPAEASSPPVDNPEIWKWPVPPPIQVVSPFRAPPTPYAAGHRGIDLEATAGAVVTAPAAGTVSYAGMVAGRGVVAIDHGDGVVSAIEPVEALVAAGTPVAAGDPIGTVASGGHCASECVHFGVRVHGEYVSPFLFLGGLPRAVLLPTP</sequence>
<comment type="caution">
    <text evidence="4">The sequence shown here is derived from an EMBL/GenBank/DDBJ whole genome shotgun (WGS) entry which is preliminary data.</text>
</comment>
<dbReference type="AlphaFoldDB" id="A0A4Q2L0X5"/>
<name>A0A4Q2L0X5_9MICO</name>
<dbReference type="OrthoDB" id="5245088at2"/>
<dbReference type="InterPro" id="IPR011055">
    <property type="entry name" value="Dup_hybrid_motif"/>
</dbReference>
<reference evidence="4 5" key="1">
    <citation type="submission" date="2019-01" db="EMBL/GenBank/DDBJ databases">
        <title>Agromyces.</title>
        <authorList>
            <person name="Li J."/>
        </authorList>
    </citation>
    <scope>NUCLEOTIDE SEQUENCE [LARGE SCALE GENOMIC DNA]</scope>
    <source>
        <strain evidence="4 5">DSM 15934</strain>
    </source>
</reference>
<dbReference type="InterPro" id="IPR050570">
    <property type="entry name" value="Cell_wall_metabolism_enzyme"/>
</dbReference>
<dbReference type="InterPro" id="IPR016047">
    <property type="entry name" value="M23ase_b-sheet_dom"/>
</dbReference>
<keyword evidence="1" id="KW-0732">Signal</keyword>
<dbReference type="Gene3D" id="2.70.70.10">
    <property type="entry name" value="Glucose Permease (Domain IIA)"/>
    <property type="match status" value="1"/>
</dbReference>
<evidence type="ECO:0000313" key="4">
    <source>
        <dbReference type="EMBL" id="RXZ70500.1"/>
    </source>
</evidence>
<dbReference type="Proteomes" id="UP000293865">
    <property type="component" value="Unassembled WGS sequence"/>
</dbReference>
<dbReference type="PANTHER" id="PTHR21666:SF289">
    <property type="entry name" value="L-ALA--D-GLU ENDOPEPTIDASE"/>
    <property type="match status" value="1"/>
</dbReference>
<protein>
    <submittedName>
        <fullName evidence="4">M23 family metallopeptidase</fullName>
    </submittedName>
</protein>
<accession>A0A4Q2L0X5</accession>
<organism evidence="4 5">
    <name type="scientific">Agromyces albus</name>
    <dbReference type="NCBI Taxonomy" id="205332"/>
    <lineage>
        <taxon>Bacteria</taxon>
        <taxon>Bacillati</taxon>
        <taxon>Actinomycetota</taxon>
        <taxon>Actinomycetes</taxon>
        <taxon>Micrococcales</taxon>
        <taxon>Microbacteriaceae</taxon>
        <taxon>Agromyces</taxon>
    </lineage>
</organism>
<evidence type="ECO:0000259" key="3">
    <source>
        <dbReference type="Pfam" id="PF01551"/>
    </source>
</evidence>
<dbReference type="EMBL" id="SDPN01000015">
    <property type="protein sequence ID" value="RXZ70500.1"/>
    <property type="molecule type" value="Genomic_DNA"/>
</dbReference>
<keyword evidence="5" id="KW-1185">Reference proteome</keyword>
<evidence type="ECO:0000313" key="5">
    <source>
        <dbReference type="Proteomes" id="UP000293865"/>
    </source>
</evidence>
<dbReference type="GO" id="GO:0004222">
    <property type="term" value="F:metalloendopeptidase activity"/>
    <property type="evidence" value="ECO:0007669"/>
    <property type="project" value="TreeGrafter"/>
</dbReference>
<dbReference type="Pfam" id="PF01551">
    <property type="entry name" value="Peptidase_M23"/>
    <property type="match status" value="1"/>
</dbReference>
<keyword evidence="2" id="KW-1133">Transmembrane helix</keyword>
<dbReference type="RefSeq" id="WP_129520779.1">
    <property type="nucleotide sequence ID" value="NZ_SDPN01000015.1"/>
</dbReference>
<dbReference type="PANTHER" id="PTHR21666">
    <property type="entry name" value="PEPTIDASE-RELATED"/>
    <property type="match status" value="1"/>
</dbReference>
<feature type="domain" description="M23ase beta-sheet core" evidence="3">
    <location>
        <begin position="93"/>
        <end position="185"/>
    </location>
</feature>
<evidence type="ECO:0000256" key="2">
    <source>
        <dbReference type="SAM" id="Phobius"/>
    </source>
</evidence>
<feature type="transmembrane region" description="Helical" evidence="2">
    <location>
        <begin position="20"/>
        <end position="41"/>
    </location>
</feature>
<dbReference type="CDD" id="cd12797">
    <property type="entry name" value="M23_peptidase"/>
    <property type="match status" value="1"/>
</dbReference>
<dbReference type="SUPFAM" id="SSF51261">
    <property type="entry name" value="Duplicated hybrid motif"/>
    <property type="match status" value="1"/>
</dbReference>
<gene>
    <name evidence="4" type="ORF">ESP51_10115</name>
</gene>
<evidence type="ECO:0000256" key="1">
    <source>
        <dbReference type="ARBA" id="ARBA00022729"/>
    </source>
</evidence>